<evidence type="ECO:0000259" key="1">
    <source>
        <dbReference type="Pfam" id="PF21722"/>
    </source>
</evidence>
<reference evidence="2" key="1">
    <citation type="submission" date="2018-05" db="EMBL/GenBank/DDBJ databases">
        <authorList>
            <person name="Lanie J.A."/>
            <person name="Ng W.-L."/>
            <person name="Kazmierczak K.M."/>
            <person name="Andrzejewski T.M."/>
            <person name="Davidsen T.M."/>
            <person name="Wayne K.J."/>
            <person name="Tettelin H."/>
            <person name="Glass J.I."/>
            <person name="Rusch D."/>
            <person name="Podicherti R."/>
            <person name="Tsui H.-C.T."/>
            <person name="Winkler M.E."/>
        </authorList>
    </citation>
    <scope>NUCLEOTIDE SEQUENCE</scope>
</reference>
<proteinExistence type="predicted"/>
<feature type="domain" description="Glycine-rich" evidence="1">
    <location>
        <begin position="43"/>
        <end position="147"/>
    </location>
</feature>
<accession>A0A381XGK9</accession>
<name>A0A381XGK9_9ZZZZ</name>
<dbReference type="EMBL" id="UINC01014932">
    <property type="protein sequence ID" value="SVA63297.1"/>
    <property type="molecule type" value="Genomic_DNA"/>
</dbReference>
<protein>
    <recommendedName>
        <fullName evidence="1">Glycine-rich domain-containing protein</fullName>
    </recommendedName>
</protein>
<organism evidence="2">
    <name type="scientific">marine metagenome</name>
    <dbReference type="NCBI Taxonomy" id="408172"/>
    <lineage>
        <taxon>unclassified sequences</taxon>
        <taxon>metagenomes</taxon>
        <taxon>ecological metagenomes</taxon>
    </lineage>
</organism>
<dbReference type="Pfam" id="PF21722">
    <property type="entry name" value="Gly_rich_2"/>
    <property type="match status" value="1"/>
</dbReference>
<gene>
    <name evidence="2" type="ORF">METZ01_LOCUS116151</name>
</gene>
<dbReference type="InterPro" id="IPR049304">
    <property type="entry name" value="Gly_rich_dom"/>
</dbReference>
<feature type="non-terminal residue" evidence="2">
    <location>
        <position position="173"/>
    </location>
</feature>
<dbReference type="AlphaFoldDB" id="A0A381XGK9"/>
<sequence>MATLKKILGERTAGGGIEQNIEKGYIYAYSPGTEHANICNGVCWTAPSDGKAIVEIWGAGGSGSRMCCCGDGLPGNAGGYAKKTLAITADDTITASLGMACMAHPLCHSGCGSPTQLCYVTAGGNGNGCMCARGGYGGKSMCTTGTSFYCCYSNEGFCFKRCNNDNCALICNV</sequence>
<evidence type="ECO:0000313" key="2">
    <source>
        <dbReference type="EMBL" id="SVA63297.1"/>
    </source>
</evidence>